<feature type="transmembrane region" description="Helical" evidence="3">
    <location>
        <begin position="164"/>
        <end position="186"/>
    </location>
</feature>
<sequence>MTKFKKYGKLSLFLNGVKKMQASKLKRVVLDGMMLAVMIVCAQITIPLPLIPLTLQTFAVGIIASLLPLIDGFQVILVYILLGVVGLPVYAGFSSGTAALLGPTGGYLVSFVVYQLVTAAWLTRSDRSAQQILLANCCGALLNLLIGSLWMIPVLHLSWQQALLTGLVPFLLPALIKIVVLLPIVLRLKGLVAKTFVKPS</sequence>
<feature type="transmembrane region" description="Helical" evidence="3">
    <location>
        <begin position="28"/>
        <end position="46"/>
    </location>
</feature>
<accession>A0A0R1VQC7</accession>
<comment type="subcellular location">
    <subcellularLocation>
        <location evidence="2">Cell membrane</location>
        <topology evidence="2">Multi-pass membrane protein</topology>
    </subcellularLocation>
</comment>
<keyword evidence="3" id="KW-0812">Transmembrane</keyword>
<dbReference type="Pfam" id="PF02632">
    <property type="entry name" value="BioY"/>
    <property type="match status" value="1"/>
</dbReference>
<evidence type="ECO:0000313" key="4">
    <source>
        <dbReference type="EMBL" id="KRM07959.1"/>
    </source>
</evidence>
<keyword evidence="2" id="KW-0813">Transport</keyword>
<reference evidence="4 5" key="1">
    <citation type="journal article" date="2015" name="Genome Announc.">
        <title>Expanding the biotechnology potential of lactobacilli through comparative genomics of 213 strains and associated genera.</title>
        <authorList>
            <person name="Sun Z."/>
            <person name="Harris H.M."/>
            <person name="McCann A."/>
            <person name="Guo C."/>
            <person name="Argimon S."/>
            <person name="Zhang W."/>
            <person name="Yang X."/>
            <person name="Jeffery I.B."/>
            <person name="Cooney J.C."/>
            <person name="Kagawa T.F."/>
            <person name="Liu W."/>
            <person name="Song Y."/>
            <person name="Salvetti E."/>
            <person name="Wrobel A."/>
            <person name="Rasinkangas P."/>
            <person name="Parkhill J."/>
            <person name="Rea M.C."/>
            <person name="O'Sullivan O."/>
            <person name="Ritari J."/>
            <person name="Douillard F.P."/>
            <person name="Paul Ross R."/>
            <person name="Yang R."/>
            <person name="Briner A.E."/>
            <person name="Felis G.E."/>
            <person name="de Vos W.M."/>
            <person name="Barrangou R."/>
            <person name="Klaenhammer T.R."/>
            <person name="Caufield P.W."/>
            <person name="Cui Y."/>
            <person name="Zhang H."/>
            <person name="O'Toole P.W."/>
        </authorList>
    </citation>
    <scope>NUCLEOTIDE SEQUENCE [LARGE SCALE GENOMIC DNA]</scope>
    <source>
        <strain evidence="4 5">DSM 18630</strain>
    </source>
</reference>
<feature type="transmembrane region" description="Helical" evidence="3">
    <location>
        <begin position="76"/>
        <end position="93"/>
    </location>
</feature>
<evidence type="ECO:0000256" key="3">
    <source>
        <dbReference type="SAM" id="Phobius"/>
    </source>
</evidence>
<feature type="transmembrane region" description="Helical" evidence="3">
    <location>
        <begin position="132"/>
        <end position="152"/>
    </location>
</feature>
<protein>
    <recommendedName>
        <fullName evidence="2">Biotin transporter</fullName>
    </recommendedName>
</protein>
<proteinExistence type="inferred from homology"/>
<comment type="similarity">
    <text evidence="1 2">Belongs to the BioY family.</text>
</comment>
<evidence type="ECO:0000313" key="5">
    <source>
        <dbReference type="Proteomes" id="UP000051451"/>
    </source>
</evidence>
<feature type="transmembrane region" description="Helical" evidence="3">
    <location>
        <begin position="105"/>
        <end position="123"/>
    </location>
</feature>
<name>A0A0R1VQC7_9LACO</name>
<dbReference type="PATRIC" id="fig|1423750.3.peg.2109"/>
<organism evidence="4 5">
    <name type="scientific">Liquorilactobacillus ghanensis DSM 18630</name>
    <dbReference type="NCBI Taxonomy" id="1423750"/>
    <lineage>
        <taxon>Bacteria</taxon>
        <taxon>Bacillati</taxon>
        <taxon>Bacillota</taxon>
        <taxon>Bacilli</taxon>
        <taxon>Lactobacillales</taxon>
        <taxon>Lactobacillaceae</taxon>
        <taxon>Liquorilactobacillus</taxon>
    </lineage>
</organism>
<dbReference type="GO" id="GO:0005886">
    <property type="term" value="C:plasma membrane"/>
    <property type="evidence" value="ECO:0007669"/>
    <property type="project" value="UniProtKB-SubCell"/>
</dbReference>
<dbReference type="PANTHER" id="PTHR34295:SF1">
    <property type="entry name" value="BIOTIN TRANSPORTER BIOY"/>
    <property type="match status" value="1"/>
</dbReference>
<dbReference type="PIRSF" id="PIRSF016661">
    <property type="entry name" value="BioY"/>
    <property type="match status" value="1"/>
</dbReference>
<keyword evidence="2" id="KW-1003">Cell membrane</keyword>
<gene>
    <name evidence="4" type="ORF">FC89_GL002068</name>
</gene>
<dbReference type="Proteomes" id="UP000051451">
    <property type="component" value="Unassembled WGS sequence"/>
</dbReference>
<dbReference type="EMBL" id="AZGB01000003">
    <property type="protein sequence ID" value="KRM07959.1"/>
    <property type="molecule type" value="Genomic_DNA"/>
</dbReference>
<dbReference type="AlphaFoldDB" id="A0A0R1VQC7"/>
<comment type="caution">
    <text evidence="4">The sequence shown here is derived from an EMBL/GenBank/DDBJ whole genome shotgun (WGS) entry which is preliminary data.</text>
</comment>
<evidence type="ECO:0000256" key="2">
    <source>
        <dbReference type="PIRNR" id="PIRNR016661"/>
    </source>
</evidence>
<keyword evidence="3" id="KW-1133">Transmembrane helix</keyword>
<dbReference type="PANTHER" id="PTHR34295">
    <property type="entry name" value="BIOTIN TRANSPORTER BIOY"/>
    <property type="match status" value="1"/>
</dbReference>
<feature type="transmembrane region" description="Helical" evidence="3">
    <location>
        <begin position="52"/>
        <end position="69"/>
    </location>
</feature>
<keyword evidence="5" id="KW-1185">Reference proteome</keyword>
<keyword evidence="2 3" id="KW-0472">Membrane</keyword>
<dbReference type="InterPro" id="IPR003784">
    <property type="entry name" value="BioY"/>
</dbReference>
<dbReference type="GO" id="GO:0015225">
    <property type="term" value="F:biotin transmembrane transporter activity"/>
    <property type="evidence" value="ECO:0007669"/>
    <property type="project" value="UniProtKB-UniRule"/>
</dbReference>
<dbReference type="Gene3D" id="1.10.1760.20">
    <property type="match status" value="1"/>
</dbReference>
<evidence type="ECO:0000256" key="1">
    <source>
        <dbReference type="ARBA" id="ARBA00010692"/>
    </source>
</evidence>
<dbReference type="STRING" id="1423750.FC89_GL002068"/>